<evidence type="ECO:0000313" key="2">
    <source>
        <dbReference type="EMBL" id="CAF2285060.1"/>
    </source>
</evidence>
<dbReference type="EMBL" id="HG994358">
    <property type="protein sequence ID" value="CAF2285060.1"/>
    <property type="molecule type" value="Genomic_DNA"/>
</dbReference>
<keyword evidence="1" id="KW-0732">Signal</keyword>
<dbReference type="AlphaFoldDB" id="A0A817AV00"/>
<feature type="signal peptide" evidence="1">
    <location>
        <begin position="1"/>
        <end position="23"/>
    </location>
</feature>
<reference evidence="2" key="1">
    <citation type="submission" date="2021-01" db="EMBL/GenBank/DDBJ databases">
        <authorList>
            <consortium name="Genoscope - CEA"/>
            <person name="William W."/>
        </authorList>
    </citation>
    <scope>NUCLEOTIDE SEQUENCE</scope>
</reference>
<dbReference type="Proteomes" id="UP001295469">
    <property type="component" value="Chromosome A04"/>
</dbReference>
<gene>
    <name evidence="2" type="ORF">DARMORV10_A04P22870.1</name>
</gene>
<protein>
    <submittedName>
        <fullName evidence="2">(rape) hypothetical protein</fullName>
    </submittedName>
</protein>
<name>A0A817AV00_BRANA</name>
<accession>A0A817AV00</accession>
<feature type="chain" id="PRO_5032840175" evidence="1">
    <location>
        <begin position="24"/>
        <end position="78"/>
    </location>
</feature>
<proteinExistence type="predicted"/>
<organism evidence="2">
    <name type="scientific">Brassica napus</name>
    <name type="common">Rape</name>
    <dbReference type="NCBI Taxonomy" id="3708"/>
    <lineage>
        <taxon>Eukaryota</taxon>
        <taxon>Viridiplantae</taxon>
        <taxon>Streptophyta</taxon>
        <taxon>Embryophyta</taxon>
        <taxon>Tracheophyta</taxon>
        <taxon>Spermatophyta</taxon>
        <taxon>Magnoliopsida</taxon>
        <taxon>eudicotyledons</taxon>
        <taxon>Gunneridae</taxon>
        <taxon>Pentapetalae</taxon>
        <taxon>rosids</taxon>
        <taxon>malvids</taxon>
        <taxon>Brassicales</taxon>
        <taxon>Brassicaceae</taxon>
        <taxon>Brassiceae</taxon>
        <taxon>Brassica</taxon>
    </lineage>
</organism>
<evidence type="ECO:0000256" key="1">
    <source>
        <dbReference type="SAM" id="SignalP"/>
    </source>
</evidence>
<sequence length="78" mass="9016">MKIHTALMCIFIISLFTLHQCARTDIRDIDKSKLIIDSNCMRTKWFKKWGWCCVALKGDPCWPDQAACDSKCPRPHSS</sequence>